<sequence>MIMFLLDLYKWCESYDWFNRQHIAKFIYQHRECERLARAAGLTPRMFASLASKEFCARMMTAGYIDGVCGKYWSKGSSKRPFGFEFYSLDGMRNDWIRDMARIVEMGDDELFQAKANRQDLEALRRKFNIT</sequence>
<organism evidence="1 2">
    <name type="scientific">Escherichia phage vB_EcoS_swan01</name>
    <dbReference type="NCBI Taxonomy" id="2496549"/>
    <lineage>
        <taxon>Viruses</taxon>
        <taxon>Duplodnaviria</taxon>
        <taxon>Heunggongvirae</taxon>
        <taxon>Uroviricota</taxon>
        <taxon>Caudoviricetes</taxon>
        <taxon>Drexlerviridae</taxon>
        <taxon>Tempevirinae</taxon>
        <taxon>Warwickvirus</taxon>
        <taxon>Warwickvirus ityhuna</taxon>
        <taxon>Warwickvirus swan01</taxon>
    </lineage>
</organism>
<accession>A0A1X7QGQ1</accession>
<gene>
    <name evidence="1" type="ORF">SWAN_00071</name>
</gene>
<evidence type="ECO:0008006" key="3">
    <source>
        <dbReference type="Google" id="ProtNLM"/>
    </source>
</evidence>
<keyword evidence="2" id="KW-1185">Reference proteome</keyword>
<reference evidence="2" key="1">
    <citation type="submission" date="2017-04" db="EMBL/GenBank/DDBJ databases">
        <authorList>
            <person name="Millard A."/>
            <person name="Redgwell R T."/>
            <person name="Michniewski S."/>
        </authorList>
    </citation>
    <scope>NUCLEOTIDE SEQUENCE [LARGE SCALE GENOMIC DNA]</scope>
</reference>
<evidence type="ECO:0000313" key="2">
    <source>
        <dbReference type="Proteomes" id="UP000281966"/>
    </source>
</evidence>
<name>A0A1X7QGQ1_9CAUD</name>
<protein>
    <recommendedName>
        <fullName evidence="3">YdbL</fullName>
    </recommendedName>
</protein>
<dbReference type="Proteomes" id="UP000281966">
    <property type="component" value="Segment"/>
</dbReference>
<evidence type="ECO:0000313" key="1">
    <source>
        <dbReference type="EMBL" id="SMH63956.1"/>
    </source>
</evidence>
<proteinExistence type="predicted"/>
<dbReference type="EMBL" id="LT841304">
    <property type="protein sequence ID" value="SMH63956.1"/>
    <property type="molecule type" value="Genomic_DNA"/>
</dbReference>